<gene>
    <name evidence="2" type="ORF">UV8b_03103</name>
</gene>
<accession>A0A8E5MGS8</accession>
<feature type="compositionally biased region" description="Basic and acidic residues" evidence="1">
    <location>
        <begin position="84"/>
        <end position="97"/>
    </location>
</feature>
<proteinExistence type="predicted"/>
<keyword evidence="3" id="KW-1185">Reference proteome</keyword>
<dbReference type="GeneID" id="66063881"/>
<evidence type="ECO:0000256" key="1">
    <source>
        <dbReference type="SAM" id="MobiDB-lite"/>
    </source>
</evidence>
<dbReference type="Proteomes" id="UP000027002">
    <property type="component" value="Chromosome 2"/>
</dbReference>
<dbReference type="RefSeq" id="XP_042996535.1">
    <property type="nucleotide sequence ID" value="XM_043140601.1"/>
</dbReference>
<protein>
    <submittedName>
        <fullName evidence="2">Uncharacterized protein</fullName>
    </submittedName>
</protein>
<reference evidence="2" key="1">
    <citation type="submission" date="2020-03" db="EMBL/GenBank/DDBJ databases">
        <title>A mixture of massive structural variations and highly conserved coding sequences in Ustilaginoidea virens genome.</title>
        <authorList>
            <person name="Zhang K."/>
            <person name="Zhao Z."/>
            <person name="Zhang Z."/>
            <person name="Li Y."/>
            <person name="Hsiang T."/>
            <person name="Sun W."/>
        </authorList>
    </citation>
    <scope>NUCLEOTIDE SEQUENCE</scope>
    <source>
        <strain evidence="2">UV-8b</strain>
    </source>
</reference>
<organism evidence="2 3">
    <name type="scientific">Ustilaginoidea virens</name>
    <name type="common">Rice false smut fungus</name>
    <name type="synonym">Villosiclava virens</name>
    <dbReference type="NCBI Taxonomy" id="1159556"/>
    <lineage>
        <taxon>Eukaryota</taxon>
        <taxon>Fungi</taxon>
        <taxon>Dikarya</taxon>
        <taxon>Ascomycota</taxon>
        <taxon>Pezizomycotina</taxon>
        <taxon>Sordariomycetes</taxon>
        <taxon>Hypocreomycetidae</taxon>
        <taxon>Hypocreales</taxon>
        <taxon>Clavicipitaceae</taxon>
        <taxon>Ustilaginoidea</taxon>
    </lineage>
</organism>
<evidence type="ECO:0000313" key="2">
    <source>
        <dbReference type="EMBL" id="QUC18862.1"/>
    </source>
</evidence>
<dbReference type="EMBL" id="CP072754">
    <property type="protein sequence ID" value="QUC18862.1"/>
    <property type="molecule type" value="Genomic_DNA"/>
</dbReference>
<dbReference type="AlphaFoldDB" id="A0A8E5MGS8"/>
<sequence>MLSRDSPALAAIKQPPEPLLILLDLRWSWPHPPYQLSLPSRKPDNQIPTLALYRLQRPLGRALNRPWLARSRRGLESSNTSPKLHIEIHGKRQEETG</sequence>
<feature type="region of interest" description="Disordered" evidence="1">
    <location>
        <begin position="70"/>
        <end position="97"/>
    </location>
</feature>
<name>A0A8E5MGS8_USTVR</name>
<dbReference type="KEGG" id="uvi:66063881"/>
<evidence type="ECO:0000313" key="3">
    <source>
        <dbReference type="Proteomes" id="UP000027002"/>
    </source>
</evidence>